<evidence type="ECO:0000256" key="4">
    <source>
        <dbReference type="ARBA" id="ARBA00022692"/>
    </source>
</evidence>
<feature type="coiled-coil region" evidence="7">
    <location>
        <begin position="243"/>
        <end position="277"/>
    </location>
</feature>
<feature type="transmembrane region" description="Helical" evidence="9">
    <location>
        <begin position="118"/>
        <end position="141"/>
    </location>
</feature>
<dbReference type="PANTHER" id="PTHR13018:SF26">
    <property type="entry name" value="DOMAIN PROTEIN, PUTATIVE (AFU_ORTHOLOGUE AFUA_5G10920)-RELATED"/>
    <property type="match status" value="1"/>
</dbReference>
<proteinExistence type="inferred from homology"/>
<keyword evidence="6 9" id="KW-0472">Membrane</keyword>
<evidence type="ECO:0000256" key="3">
    <source>
        <dbReference type="ARBA" id="ARBA00022448"/>
    </source>
</evidence>
<dbReference type="AlphaFoldDB" id="A0A8H3FMS0"/>
<reference evidence="14" key="1">
    <citation type="submission" date="2021-03" db="EMBL/GenBank/DDBJ databases">
        <authorList>
            <person name="Tagirdzhanova G."/>
        </authorList>
    </citation>
    <scope>NUCLEOTIDE SEQUENCE</scope>
</reference>
<comment type="subcellular location">
    <subcellularLocation>
        <location evidence="1">Membrane</location>
        <topology evidence="1">Multi-pass membrane protein</topology>
    </subcellularLocation>
</comment>
<feature type="domain" description="10TM putative phosphate transporter extracellular tail" evidence="11">
    <location>
        <begin position="793"/>
        <end position="885"/>
    </location>
</feature>
<keyword evidence="15" id="KW-1185">Reference proteome</keyword>
<protein>
    <recommendedName>
        <fullName evidence="16">DUF221 domain-containing protein</fullName>
    </recommendedName>
</protein>
<feature type="transmembrane region" description="Helical" evidence="9">
    <location>
        <begin position="408"/>
        <end position="431"/>
    </location>
</feature>
<feature type="transmembrane region" description="Helical" evidence="9">
    <location>
        <begin position="510"/>
        <end position="538"/>
    </location>
</feature>
<accession>A0A8H3FMS0</accession>
<feature type="compositionally biased region" description="Polar residues" evidence="8">
    <location>
        <begin position="761"/>
        <end position="773"/>
    </location>
</feature>
<evidence type="ECO:0000256" key="2">
    <source>
        <dbReference type="ARBA" id="ARBA00007779"/>
    </source>
</evidence>
<feature type="transmembrane region" description="Helical" evidence="9">
    <location>
        <begin position="678"/>
        <end position="696"/>
    </location>
</feature>
<feature type="domain" description="CSC1/OSCA1-like N-terminal transmembrane" evidence="12">
    <location>
        <begin position="33"/>
        <end position="182"/>
    </location>
</feature>
<organism evidence="14 15">
    <name type="scientific">Imshaugia aleurites</name>
    <dbReference type="NCBI Taxonomy" id="172621"/>
    <lineage>
        <taxon>Eukaryota</taxon>
        <taxon>Fungi</taxon>
        <taxon>Dikarya</taxon>
        <taxon>Ascomycota</taxon>
        <taxon>Pezizomycotina</taxon>
        <taxon>Lecanoromycetes</taxon>
        <taxon>OSLEUM clade</taxon>
        <taxon>Lecanoromycetidae</taxon>
        <taxon>Lecanorales</taxon>
        <taxon>Lecanorineae</taxon>
        <taxon>Parmeliaceae</taxon>
        <taxon>Imshaugia</taxon>
    </lineage>
</organism>
<keyword evidence="5 9" id="KW-1133">Transmembrane helix</keyword>
<evidence type="ECO:0000256" key="8">
    <source>
        <dbReference type="SAM" id="MobiDB-lite"/>
    </source>
</evidence>
<feature type="transmembrane region" description="Helical" evidence="9">
    <location>
        <begin position="161"/>
        <end position="180"/>
    </location>
</feature>
<feature type="transmembrane region" description="Helical" evidence="9">
    <location>
        <begin position="464"/>
        <end position="489"/>
    </location>
</feature>
<evidence type="ECO:0000256" key="5">
    <source>
        <dbReference type="ARBA" id="ARBA00022989"/>
    </source>
</evidence>
<evidence type="ECO:0000256" key="1">
    <source>
        <dbReference type="ARBA" id="ARBA00004141"/>
    </source>
</evidence>
<dbReference type="InterPro" id="IPR003864">
    <property type="entry name" value="CSC1/OSCA1-like_7TM"/>
</dbReference>
<evidence type="ECO:0000259" key="10">
    <source>
        <dbReference type="Pfam" id="PF02714"/>
    </source>
</evidence>
<dbReference type="GO" id="GO:0005227">
    <property type="term" value="F:calcium-activated cation channel activity"/>
    <property type="evidence" value="ECO:0007669"/>
    <property type="project" value="InterPro"/>
</dbReference>
<feature type="region of interest" description="Disordered" evidence="8">
    <location>
        <begin position="742"/>
        <end position="781"/>
    </location>
</feature>
<feature type="transmembrane region" description="Helical" evidence="9">
    <location>
        <begin position="558"/>
        <end position="584"/>
    </location>
</feature>
<evidence type="ECO:0000256" key="6">
    <source>
        <dbReference type="ARBA" id="ARBA00023136"/>
    </source>
</evidence>
<dbReference type="Pfam" id="PF14703">
    <property type="entry name" value="PHM7_cyt"/>
    <property type="match status" value="1"/>
</dbReference>
<keyword evidence="7" id="KW-0175">Coiled coil</keyword>
<comment type="similarity">
    <text evidence="2">Belongs to the CSC1 (TC 1.A.17) family.</text>
</comment>
<dbReference type="Pfam" id="PF02714">
    <property type="entry name" value="RSN1_7TM"/>
    <property type="match status" value="1"/>
</dbReference>
<keyword evidence="4 9" id="KW-0812">Transmembrane</keyword>
<dbReference type="InterPro" id="IPR045122">
    <property type="entry name" value="Csc1-like"/>
</dbReference>
<evidence type="ECO:0000313" key="14">
    <source>
        <dbReference type="EMBL" id="CAF9927379.1"/>
    </source>
</evidence>
<dbReference type="GO" id="GO:0005886">
    <property type="term" value="C:plasma membrane"/>
    <property type="evidence" value="ECO:0007669"/>
    <property type="project" value="TreeGrafter"/>
</dbReference>
<feature type="transmembrane region" description="Helical" evidence="9">
    <location>
        <begin position="630"/>
        <end position="649"/>
    </location>
</feature>
<dbReference type="InterPro" id="IPR027815">
    <property type="entry name" value="CSC1/OSCA1-like_cyt"/>
</dbReference>
<feature type="domain" description="CSC1/OSCA1-like 7TM region" evidence="10">
    <location>
        <begin position="412"/>
        <end position="690"/>
    </location>
</feature>
<evidence type="ECO:0000259" key="11">
    <source>
        <dbReference type="Pfam" id="PF12621"/>
    </source>
</evidence>
<name>A0A8H3FMS0_9LECA</name>
<dbReference type="InterPro" id="IPR032880">
    <property type="entry name" value="CSC1/OSCA1-like_N"/>
</dbReference>
<gene>
    <name evidence="14" type="ORF">IMSHALPRED_007200</name>
</gene>
<dbReference type="EMBL" id="CAJPDT010000046">
    <property type="protein sequence ID" value="CAF9927379.1"/>
    <property type="molecule type" value="Genomic_DNA"/>
</dbReference>
<sequence length="893" mass="100020">MDQASPIHHAILPRSSAGSSADSSKNSPSLSQLVATLVPVLLVAVIFTSLFFCLRPRLKRNYSPRSHLGSLRPQERSPDLPNGLFNWIGTFNKIPDSYVLNHHSLDGFLLLRYLKISVAICFVGCLITWPVLFAVNATGGGGQKQLNLLSFSNVTNNKNRFYAHTFIAWIFFTFVFYVVMRESIYYINLRQAYLLSPLYAKRMSSRTVLFTSVPKDYLDEGKLRRMFGRQVKNLWIANDCQEMEKLVEERDKVAMKLEAAETKLVKMSNKARLEEAKKGSHHEEGPEVGNNAVDGESGSVAARWVQPKQRPTHRLKFLIGKKVDTINWCRSELERLIPIIDAKQASYRAGEAKFINSVFVEYYNQAEAQAAYQSLAHHQPLHMSPRFIGISPEEVIWKSLNINWAKRIVMNIVTSAFVIALIIFWAIPVAFVGALSNISSLSEKQGSKPALLPWLSFINKIPPVILGLVQGLLPSVLLAVLMALLPIILRMMAKMAGKPSLSSVELRVQNTYFLFQVIQVFLVTTITSSASASVTQIISNPSSATSLLGQDLPKASNFYISYFIVQGLTISAGAVLQLVGVILFKVLGRFLDSTPRKMYKRFSSLSGLGWGTVFPVYTLLTVIAITYSMIAPLVLGFATIGLYLIYLAYRYNMLYVFNANIDTQGLVYPRALQQTTTGVYLSIVCLIGLFAIKTAIGPLILMIVYLIFIVLFHVSLNSAIDPLLMYLPKSLYAEEESLLSLEDGNTNTNGDPVNDKKGLHATTNESGAGNSDINDGKELPPAPHKKPNFITKFLFPHKYTDYQTLRRLVPRNFAEIEYPAEVERDAYYHPSISSPTPILWIPRDEMGVSRQECRHSSKVIPMTDEGAGFDEKGKMVWDEDNARPPVYQEKVYY</sequence>
<evidence type="ECO:0000313" key="15">
    <source>
        <dbReference type="Proteomes" id="UP000664534"/>
    </source>
</evidence>
<dbReference type="PANTHER" id="PTHR13018">
    <property type="entry name" value="PROBABLE MEMBRANE PROTEIN DUF221-RELATED"/>
    <property type="match status" value="1"/>
</dbReference>
<dbReference type="Pfam" id="PF12621">
    <property type="entry name" value="PHM7_ext"/>
    <property type="match status" value="1"/>
</dbReference>
<evidence type="ECO:0000256" key="7">
    <source>
        <dbReference type="SAM" id="Coils"/>
    </source>
</evidence>
<keyword evidence="3" id="KW-0813">Transport</keyword>
<evidence type="ECO:0008006" key="16">
    <source>
        <dbReference type="Google" id="ProtNLM"/>
    </source>
</evidence>
<evidence type="ECO:0000259" key="12">
    <source>
        <dbReference type="Pfam" id="PF13967"/>
    </source>
</evidence>
<dbReference type="InterPro" id="IPR022257">
    <property type="entry name" value="PHM7_ext"/>
</dbReference>
<feature type="domain" description="CSC1/OSCA1-like cytosolic" evidence="13">
    <location>
        <begin position="205"/>
        <end position="398"/>
    </location>
</feature>
<dbReference type="Proteomes" id="UP000664534">
    <property type="component" value="Unassembled WGS sequence"/>
</dbReference>
<dbReference type="OrthoDB" id="1076608at2759"/>
<evidence type="ECO:0000259" key="13">
    <source>
        <dbReference type="Pfam" id="PF14703"/>
    </source>
</evidence>
<comment type="caution">
    <text evidence="14">The sequence shown here is derived from an EMBL/GenBank/DDBJ whole genome shotgun (WGS) entry which is preliminary data.</text>
</comment>
<dbReference type="Pfam" id="PF13967">
    <property type="entry name" value="RSN1_TM"/>
    <property type="match status" value="1"/>
</dbReference>
<feature type="transmembrane region" description="Helical" evidence="9">
    <location>
        <begin position="33"/>
        <end position="54"/>
    </location>
</feature>
<feature type="transmembrane region" description="Helical" evidence="9">
    <location>
        <begin position="605"/>
        <end position="624"/>
    </location>
</feature>
<evidence type="ECO:0000256" key="9">
    <source>
        <dbReference type="SAM" id="Phobius"/>
    </source>
</evidence>